<dbReference type="GO" id="GO:0015171">
    <property type="term" value="F:amino acid transmembrane transporter activity"/>
    <property type="evidence" value="ECO:0007669"/>
    <property type="project" value="TreeGrafter"/>
</dbReference>
<accession>Q0FV75</accession>
<feature type="transmembrane region" description="Helical" evidence="6">
    <location>
        <begin position="149"/>
        <end position="169"/>
    </location>
</feature>
<dbReference type="Proteomes" id="UP000006230">
    <property type="component" value="Unassembled WGS sequence"/>
</dbReference>
<keyword evidence="4 6" id="KW-1133">Transmembrane helix</keyword>
<evidence type="ECO:0000256" key="1">
    <source>
        <dbReference type="ARBA" id="ARBA00004651"/>
    </source>
</evidence>
<comment type="subcellular location">
    <subcellularLocation>
        <location evidence="1">Cell membrane</location>
        <topology evidence="1">Multi-pass membrane protein</topology>
    </subcellularLocation>
</comment>
<evidence type="ECO:0000256" key="6">
    <source>
        <dbReference type="SAM" id="Phobius"/>
    </source>
</evidence>
<dbReference type="HOGENOM" id="CLU_079569_1_0_5"/>
<dbReference type="GO" id="GO:0005886">
    <property type="term" value="C:plasma membrane"/>
    <property type="evidence" value="ECO:0007669"/>
    <property type="project" value="UniProtKB-SubCell"/>
</dbReference>
<reference evidence="7 8" key="1">
    <citation type="journal article" date="2010" name="J. Bacteriol.">
        <title>Genome sequences of Pelagibaca bermudensis HTCC2601T and Maritimibacter alkaliphilus HTCC2654T, the type strains of two marine Roseobacter genera.</title>
        <authorList>
            <person name="Thrash J.C."/>
            <person name="Cho J.C."/>
            <person name="Ferriera S."/>
            <person name="Johnson J."/>
            <person name="Vergin K.L."/>
            <person name="Giovannoni S.J."/>
        </authorList>
    </citation>
    <scope>NUCLEOTIDE SEQUENCE [LARGE SCALE GENOMIC DNA]</scope>
    <source>
        <strain evidence="8">DSM 26914 / JCM 13377 / KCTC 12554 / HTCC2601</strain>
    </source>
</reference>
<dbReference type="PANTHER" id="PTHR30086:SF20">
    <property type="entry name" value="ARGININE EXPORTER PROTEIN ARGO-RELATED"/>
    <property type="match status" value="1"/>
</dbReference>
<name>Q0FV75_SALBH</name>
<dbReference type="PANTHER" id="PTHR30086">
    <property type="entry name" value="ARGININE EXPORTER PROTEIN ARGO"/>
    <property type="match status" value="1"/>
</dbReference>
<sequence>MTIDPLYGFVFFGLFSPGPNVVLLTASGARFGIRRTLPHLFGVVLGVGITAGLTGLGIAALLQQAPMLELALKIAASGWMLYMAWGLWHSDRRKGKAERDRPMTLIEAVLFQWVNPKVWAVALAAASAYPGTAGPWWEAVRLGTAFSGINLVCCLFWTSAGALLTYLLTTPTAWRVFTRIMAVALGSFSVMVFL</sequence>
<dbReference type="EMBL" id="AATQ01000002">
    <property type="protein sequence ID" value="EAU48251.1"/>
    <property type="molecule type" value="Genomic_DNA"/>
</dbReference>
<evidence type="ECO:0000256" key="4">
    <source>
        <dbReference type="ARBA" id="ARBA00022989"/>
    </source>
</evidence>
<dbReference type="GO" id="GO:0033228">
    <property type="term" value="P:cysteine export across plasma membrane"/>
    <property type="evidence" value="ECO:0007669"/>
    <property type="project" value="TreeGrafter"/>
</dbReference>
<feature type="transmembrane region" description="Helical" evidence="6">
    <location>
        <begin position="109"/>
        <end position="129"/>
    </location>
</feature>
<evidence type="ECO:0000313" key="8">
    <source>
        <dbReference type="Proteomes" id="UP000006230"/>
    </source>
</evidence>
<feature type="transmembrane region" description="Helical" evidence="6">
    <location>
        <begin position="70"/>
        <end position="88"/>
    </location>
</feature>
<protein>
    <submittedName>
        <fullName evidence="7">Lysine exporter family protein (LYSE/YGGA)</fullName>
    </submittedName>
</protein>
<keyword evidence="8" id="KW-1185">Reference proteome</keyword>
<dbReference type="Pfam" id="PF01810">
    <property type="entry name" value="LysE"/>
    <property type="match status" value="1"/>
</dbReference>
<dbReference type="AlphaFoldDB" id="Q0FV75"/>
<evidence type="ECO:0000256" key="3">
    <source>
        <dbReference type="ARBA" id="ARBA00022692"/>
    </source>
</evidence>
<keyword evidence="3 6" id="KW-0812">Transmembrane</keyword>
<gene>
    <name evidence="7" type="ORF">R2601_14835</name>
</gene>
<feature type="transmembrane region" description="Helical" evidence="6">
    <location>
        <begin position="176"/>
        <end position="193"/>
    </location>
</feature>
<dbReference type="InterPro" id="IPR001123">
    <property type="entry name" value="LeuE-type"/>
</dbReference>
<dbReference type="eggNOG" id="COG1280">
    <property type="taxonomic scope" value="Bacteria"/>
</dbReference>
<dbReference type="RefSeq" id="WP_007795708.1">
    <property type="nucleotide sequence ID" value="NZ_DS022276.1"/>
</dbReference>
<keyword evidence="5 6" id="KW-0472">Membrane</keyword>
<dbReference type="STRING" id="314265.R2601_14835"/>
<feature type="transmembrane region" description="Helical" evidence="6">
    <location>
        <begin position="6"/>
        <end position="28"/>
    </location>
</feature>
<dbReference type="OrthoDB" id="9812084at2"/>
<organism evidence="7 8">
    <name type="scientific">Salipiger bermudensis (strain DSM 26914 / JCM 13377 / KCTC 12554 / HTCC2601)</name>
    <name type="common">Pelagibaca bermudensis</name>
    <dbReference type="NCBI Taxonomy" id="314265"/>
    <lineage>
        <taxon>Bacteria</taxon>
        <taxon>Pseudomonadati</taxon>
        <taxon>Pseudomonadota</taxon>
        <taxon>Alphaproteobacteria</taxon>
        <taxon>Rhodobacterales</taxon>
        <taxon>Roseobacteraceae</taxon>
        <taxon>Salipiger</taxon>
    </lineage>
</organism>
<keyword evidence="2" id="KW-1003">Cell membrane</keyword>
<proteinExistence type="predicted"/>
<evidence type="ECO:0000313" key="7">
    <source>
        <dbReference type="EMBL" id="EAU48251.1"/>
    </source>
</evidence>
<feature type="transmembrane region" description="Helical" evidence="6">
    <location>
        <begin position="40"/>
        <end position="64"/>
    </location>
</feature>
<comment type="caution">
    <text evidence="7">The sequence shown here is derived from an EMBL/GenBank/DDBJ whole genome shotgun (WGS) entry which is preliminary data.</text>
</comment>
<evidence type="ECO:0000256" key="5">
    <source>
        <dbReference type="ARBA" id="ARBA00023136"/>
    </source>
</evidence>
<evidence type="ECO:0000256" key="2">
    <source>
        <dbReference type="ARBA" id="ARBA00022475"/>
    </source>
</evidence>